<organism evidence="1 2">
    <name type="scientific">Naganishia onofrii</name>
    <dbReference type="NCBI Taxonomy" id="1851511"/>
    <lineage>
        <taxon>Eukaryota</taxon>
        <taxon>Fungi</taxon>
        <taxon>Dikarya</taxon>
        <taxon>Basidiomycota</taxon>
        <taxon>Agaricomycotina</taxon>
        <taxon>Tremellomycetes</taxon>
        <taxon>Filobasidiales</taxon>
        <taxon>Filobasidiaceae</taxon>
        <taxon>Naganishia</taxon>
    </lineage>
</organism>
<evidence type="ECO:0000313" key="2">
    <source>
        <dbReference type="Proteomes" id="UP001234202"/>
    </source>
</evidence>
<name>A0ACC2XH48_9TREE</name>
<accession>A0ACC2XH48</accession>
<evidence type="ECO:0000313" key="1">
    <source>
        <dbReference type="EMBL" id="KAJ9122958.1"/>
    </source>
</evidence>
<comment type="caution">
    <text evidence="1">The sequence shown here is derived from an EMBL/GenBank/DDBJ whole genome shotgun (WGS) entry which is preliminary data.</text>
</comment>
<dbReference type="EMBL" id="JASBWV010000013">
    <property type="protein sequence ID" value="KAJ9122958.1"/>
    <property type="molecule type" value="Genomic_DNA"/>
</dbReference>
<gene>
    <name evidence="1" type="ORF">QFC24_003996</name>
</gene>
<dbReference type="Proteomes" id="UP001234202">
    <property type="component" value="Unassembled WGS sequence"/>
</dbReference>
<protein>
    <submittedName>
        <fullName evidence="1">Uncharacterized protein</fullName>
    </submittedName>
</protein>
<sequence length="519" mass="57798">MDTHSALRASTSDEWKYLAEGGAHLVFAYRGSSPLLQNKVIRARKDRLGGTSKEQQKTSFDVARDHLSRQVIPSLVPHQLLPADDIIAVKADWLQELIRDSVNLRPASRLTPGSDRSIPVPMHTLDNDAIEVSLVENLLGGEGDLAIEIKPKCGFLPSPRFLSDDSRAVKTRRCRFCMHRLLRANERSQADNTQTRGKPDSSFPTVRDTGQSSDSTQLSDQSRWDYCPLDLYSLDRQRRIHAVTQLYASWQVTSGEGNNMRLFASGIAIRPTGSPVDRTTDTNSTDSIESNETVEPDDVARDQASGNTMMELPEQLRDRLCASIVDALDDALVLPLLKALQQEFDPIGIEGLGQLANQGQLDKKVTNPAEPHHAGSTIVFPESLLADPSIAELEAVKQFWLASLASAPITTDQPLDELSESMDIRTLLVFHGISAIFKDCSIIIRFPEALRNQVQSSLDPSLEFDLVNGPKAILKIIDLDLKPMKKANKWYELDDRIWRNAVREELCEDCALVRRRCVS</sequence>
<reference evidence="1" key="1">
    <citation type="submission" date="2023-04" db="EMBL/GenBank/DDBJ databases">
        <title>Draft Genome sequencing of Naganishia species isolated from polar environments using Oxford Nanopore Technology.</title>
        <authorList>
            <person name="Leo P."/>
            <person name="Venkateswaran K."/>
        </authorList>
    </citation>
    <scope>NUCLEOTIDE SEQUENCE</scope>
    <source>
        <strain evidence="1">DBVPG 5303</strain>
    </source>
</reference>
<proteinExistence type="predicted"/>
<keyword evidence="2" id="KW-1185">Reference proteome</keyword>